<evidence type="ECO:0000313" key="2">
    <source>
        <dbReference type="EMBL" id="KKK59022.1"/>
    </source>
</evidence>
<gene>
    <name evidence="2" type="ORF">LCGC14_3038560</name>
</gene>
<dbReference type="InterPro" id="IPR004942">
    <property type="entry name" value="Roadblock/LAMTOR2_dom"/>
</dbReference>
<proteinExistence type="predicted"/>
<dbReference type="EMBL" id="LAZR01063684">
    <property type="protein sequence ID" value="KKK59022.1"/>
    <property type="molecule type" value="Genomic_DNA"/>
</dbReference>
<dbReference type="PANTHER" id="PTHR13323">
    <property type="entry name" value="LATE ENDOSOMAL/LYSOSOMAL MP1 INTERACTING PROTEIN"/>
    <property type="match status" value="1"/>
</dbReference>
<feature type="domain" description="Roadblock/LAMTOR2" evidence="1">
    <location>
        <begin position="9"/>
        <end position="97"/>
    </location>
</feature>
<sequence>MNNLQILSLKKELEKLDTTRDIIGTALVNRNGLLISSRLPRDVDNRKFGAMAATMFIAFETAASTLESKQLSNLTVEFNDFQLLIMEADNHIILVSLLNLNTNLGLIFIEIEETIKNIKLILED</sequence>
<accession>A0A0F8WQ24</accession>
<dbReference type="InterPro" id="IPR037587">
    <property type="entry name" value="LAMTOR2-like"/>
</dbReference>
<dbReference type="AlphaFoldDB" id="A0A0F8WQ24"/>
<dbReference type="Pfam" id="PF03259">
    <property type="entry name" value="Robl_LC7"/>
    <property type="match status" value="1"/>
</dbReference>
<reference evidence="2" key="1">
    <citation type="journal article" date="2015" name="Nature">
        <title>Complex archaea that bridge the gap between prokaryotes and eukaryotes.</title>
        <authorList>
            <person name="Spang A."/>
            <person name="Saw J.H."/>
            <person name="Jorgensen S.L."/>
            <person name="Zaremba-Niedzwiedzka K."/>
            <person name="Martijn J."/>
            <person name="Lind A.E."/>
            <person name="van Eijk R."/>
            <person name="Schleper C."/>
            <person name="Guy L."/>
            <person name="Ettema T.J."/>
        </authorList>
    </citation>
    <scope>NUCLEOTIDE SEQUENCE</scope>
</reference>
<dbReference type="GO" id="GO:0060090">
    <property type="term" value="F:molecular adaptor activity"/>
    <property type="evidence" value="ECO:0007669"/>
    <property type="project" value="InterPro"/>
</dbReference>
<name>A0A0F8WQ24_9ZZZZ</name>
<protein>
    <recommendedName>
        <fullName evidence="1">Roadblock/LAMTOR2 domain-containing protein</fullName>
    </recommendedName>
</protein>
<dbReference type="SMART" id="SM00960">
    <property type="entry name" value="Robl_LC7"/>
    <property type="match status" value="1"/>
</dbReference>
<dbReference type="GO" id="GO:0005085">
    <property type="term" value="F:guanyl-nucleotide exchange factor activity"/>
    <property type="evidence" value="ECO:0007669"/>
    <property type="project" value="InterPro"/>
</dbReference>
<dbReference type="Gene3D" id="3.30.450.30">
    <property type="entry name" value="Dynein light chain 2a, cytoplasmic"/>
    <property type="match status" value="1"/>
</dbReference>
<evidence type="ECO:0000259" key="1">
    <source>
        <dbReference type="SMART" id="SM00960"/>
    </source>
</evidence>
<dbReference type="SUPFAM" id="SSF103196">
    <property type="entry name" value="Roadblock/LC7 domain"/>
    <property type="match status" value="1"/>
</dbReference>
<organism evidence="2">
    <name type="scientific">marine sediment metagenome</name>
    <dbReference type="NCBI Taxonomy" id="412755"/>
    <lineage>
        <taxon>unclassified sequences</taxon>
        <taxon>metagenomes</taxon>
        <taxon>ecological metagenomes</taxon>
    </lineage>
</organism>
<comment type="caution">
    <text evidence="2">The sequence shown here is derived from an EMBL/GenBank/DDBJ whole genome shotgun (WGS) entry which is preliminary data.</text>
</comment>
<dbReference type="GO" id="GO:0032008">
    <property type="term" value="P:positive regulation of TOR signaling"/>
    <property type="evidence" value="ECO:0007669"/>
    <property type="project" value="InterPro"/>
</dbReference>